<organism evidence="2 3">
    <name type="scientific">Cylindrotheca closterium</name>
    <dbReference type="NCBI Taxonomy" id="2856"/>
    <lineage>
        <taxon>Eukaryota</taxon>
        <taxon>Sar</taxon>
        <taxon>Stramenopiles</taxon>
        <taxon>Ochrophyta</taxon>
        <taxon>Bacillariophyta</taxon>
        <taxon>Bacillariophyceae</taxon>
        <taxon>Bacillariophycidae</taxon>
        <taxon>Bacillariales</taxon>
        <taxon>Bacillariaceae</taxon>
        <taxon>Cylindrotheca</taxon>
    </lineage>
</organism>
<name>A0AAD2CLN9_9STRA</name>
<dbReference type="Proteomes" id="UP001295423">
    <property type="component" value="Unassembled WGS sequence"/>
</dbReference>
<evidence type="ECO:0000256" key="1">
    <source>
        <dbReference type="SAM" id="MobiDB-lite"/>
    </source>
</evidence>
<feature type="compositionally biased region" description="Basic and acidic residues" evidence="1">
    <location>
        <begin position="76"/>
        <end position="85"/>
    </location>
</feature>
<evidence type="ECO:0000313" key="2">
    <source>
        <dbReference type="EMBL" id="CAJ1934302.1"/>
    </source>
</evidence>
<feature type="compositionally biased region" description="Basic and acidic residues" evidence="1">
    <location>
        <begin position="116"/>
        <end position="131"/>
    </location>
</feature>
<feature type="region of interest" description="Disordered" evidence="1">
    <location>
        <begin position="76"/>
        <end position="131"/>
    </location>
</feature>
<feature type="compositionally biased region" description="Polar residues" evidence="1">
    <location>
        <begin position="93"/>
        <end position="105"/>
    </location>
</feature>
<proteinExistence type="predicted"/>
<evidence type="ECO:0000313" key="3">
    <source>
        <dbReference type="Proteomes" id="UP001295423"/>
    </source>
</evidence>
<keyword evidence="3" id="KW-1185">Reference proteome</keyword>
<dbReference type="AlphaFoldDB" id="A0AAD2CLN9"/>
<protein>
    <submittedName>
        <fullName evidence="2">Uncharacterized protein</fullName>
    </submittedName>
</protein>
<sequence length="934" mass="104530">MNDLKRGCTNNQVTYQQLGAPALVYYQNSEYDMDASAISQGKPSSIESTHQRICRAKFLFHYPIYNVTESLSDCTQRIEDSKDPEPQEEPLETATSAQQSNTKKQQISRRLVHQNQRSDEHDHVFDAESEYRKRRTNMPLHRQRLGLLSDDFKGIDWRDEESDRFSTKRKRKVSTKTVHILEDYTTYNYPFIPGSFKGGKSDSPQVLGDRFLNSKRYAVERLFSDPAYLAPFGVSSLGDLEVKNDSIKNTMLKDTSIINQGQGNCLLVSRCPCTPCSLKSRSKASWCLIHPKGDCNDRLCVSNLITPHGAENAGHMFRTEKVSEQKDFRRLARHASTTYPNELNLGDTILEVKQAGIWDASKQKCTFVVRTVTSICVLQLATMKATTAQSILAKNYSFDDDVCWGNYVIQEIHRVDMRTLHTSSLSLYPTSLTCHPEYGNHLIGSKFAVSSRSNRGDMNVIHHYLAGDADKLHSTRHDIASLKYISMVDFSSAHPMVLWSASSSYVRPTLSTDVQFRQPQLGMGSSLFAIDLRDDSATFQWSPSAQEMVTEGFHSISSIATDWQRESTVYVSSKSAGKTWEIDARMPFRSINEWSITYGAEDTSLMRKQKGFFSDGMSLVTSVVHDTNSEGNDTYVSPCLTIDTTPGTYGLHILQRPISKVRFQVDSLESIDSRRLKFSESTSIAASSAFTLPEISSRAHPTGIAALRLPMNSFGVDASNDIGEGAADVLYTLVLTNTGDIYGYALEESRKGSPMSNDCIDSSIGTKPIRVPAEMEGRLKNLEYKHWKPTGGMNIRLYLTNACPIKPNFLVAQPKDQTSYLTIQKIATKRFKKHQERLLRRVKKAVRVDDNSAVDKFERDGSGVTISSTSAVGTDKSLLIPRALKAKAKKVITFYNETEASTEEPSNYQTSDLSSGILEMAKGLWSEDTQQGGL</sequence>
<comment type="caution">
    <text evidence="2">The sequence shown here is derived from an EMBL/GenBank/DDBJ whole genome shotgun (WGS) entry which is preliminary data.</text>
</comment>
<dbReference type="EMBL" id="CAKOGP040000335">
    <property type="protein sequence ID" value="CAJ1934302.1"/>
    <property type="molecule type" value="Genomic_DNA"/>
</dbReference>
<reference evidence="2" key="1">
    <citation type="submission" date="2023-08" db="EMBL/GenBank/DDBJ databases">
        <authorList>
            <person name="Audoor S."/>
            <person name="Bilcke G."/>
        </authorList>
    </citation>
    <scope>NUCLEOTIDE SEQUENCE</scope>
</reference>
<accession>A0AAD2CLN9</accession>
<gene>
    <name evidence="2" type="ORF">CYCCA115_LOCUS3688</name>
</gene>